<dbReference type="Gene3D" id="1.25.10.10">
    <property type="entry name" value="Leucine-rich Repeat Variant"/>
    <property type="match status" value="1"/>
</dbReference>
<dbReference type="Pfam" id="PF23628">
    <property type="entry name" value="ARM_LIN_C"/>
    <property type="match status" value="1"/>
</dbReference>
<evidence type="ECO:0008006" key="6">
    <source>
        <dbReference type="Google" id="ProtNLM"/>
    </source>
</evidence>
<dbReference type="SUPFAM" id="SSF48371">
    <property type="entry name" value="ARM repeat"/>
    <property type="match status" value="1"/>
</dbReference>
<evidence type="ECO:0000313" key="5">
    <source>
        <dbReference type="EMBL" id="CAN67079.1"/>
    </source>
</evidence>
<feature type="domain" description="Putative E3 ubiquitin-protein ligase LIN N-terminal" evidence="2">
    <location>
        <begin position="109"/>
        <end position="336"/>
    </location>
</feature>
<feature type="domain" description="Putative E3 ubiquitin-protein ligase LIN ARM-like" evidence="3">
    <location>
        <begin position="638"/>
        <end position="1023"/>
    </location>
</feature>
<evidence type="ECO:0000259" key="3">
    <source>
        <dbReference type="Pfam" id="PF23628"/>
    </source>
</evidence>
<dbReference type="InterPro" id="IPR056512">
    <property type="entry name" value="LIN_N"/>
</dbReference>
<sequence length="1049" mass="117991">MASLHDLLVEEGFERTKNHPKTSRKPPLLSKPNRDPRLARDDSIALPIYICHDRRNFHSVKHKADKAITRNAPGLLSSKRVSSDSERANSQSLGGSEGARRDGPAIDEVAIRAVISILSGYIGRYLKDETFRESVREKCYACLESRKKDSDNGVFANMELGIESIEQLVLGSPGTHMELRMKSLRNSIRLLSIVASLNSETSRNGSTCGIPNSHLSACAQLYLSIVYKLEKNDRISARHLLQVFCDAPFLARTDLLPDLWEHFFLPHLLHLKVWYANELEFLSNPNFGDKEKRAIALSKIYNDQMDMGTRQFAFYYKDWLKVGVKAPPIPSVPLPSRPSYGNSMRRSSDSFSSNLSINKNLYQAVFGPTSERQSMEHSERTGAKIDTWSVEEKEKVCTNEDSDARHHYVHNGLGAQRRSPSQHYRFTKDELWSETQRIDFFRFFTCQRELTECLVNGNFIVRNDSIRKEENSYLPASDLARAITTISSSDSLTDCERAVRVITKAWLDSHGDRVTESALSKAPVIEGILEVLFASNDDEILELGISILAEFVWRKEANRQIILSSDPQLEIFMRLLRSSSLFLKAAVLLYLLKPKAKQLISIEWIPLVLRVLEFGDQLQTLFTVRCSPQVAAYYFLDQLLMGFNEDQNLENARQVVSIGGLSLLVKRIETGDACGRNNAASIISCCIQADGSCRHYLANNLNKASILELLVLGNQKNSSSCAFALLTELICLNRRTQITKFLDGLQNGGAHLNTMHILLVYLQRAPPEERPLVAALLLQLDLLTLEQPPHGVAVILQGDPSKSSVYREEAVETIIAALDCQTCNEKVQQQSSKTLMILGGRFSYTGEASAEKWLLQQAGLEEISEDSLHNTEIFVNEIMNSGSLENDEEEATENWQKKAAIALFRSGNKRFLSALSDSIANGIPCLARASLVTVSWMSNFLCSMEDESFRWMACSILVPQLIELLSYNRDVEERVIASYSLLNLAKNSECTSMLSSLDHEELVNSLRNLSLVTWTANELMSIITSRPRHRFPDRETVPSSKSRKESSKI</sequence>
<gene>
    <name evidence="5" type="ORF">VITISV_004500</name>
</gene>
<accession>A5ASG4</accession>
<dbReference type="InterPro" id="IPR055566">
    <property type="entry name" value="ARM_LIN"/>
</dbReference>
<reference evidence="5" key="1">
    <citation type="journal article" date="2007" name="PLoS ONE">
        <title>The first genome sequence of an elite grapevine cultivar (Pinot noir Vitis vinifera L.): coping with a highly heterozygous genome.</title>
        <authorList>
            <person name="Velasco R."/>
            <person name="Zharkikh A."/>
            <person name="Troggio M."/>
            <person name="Cartwright D.A."/>
            <person name="Cestaro A."/>
            <person name="Pruss D."/>
            <person name="Pindo M."/>
            <person name="FitzGerald L.M."/>
            <person name="Vezzulli S."/>
            <person name="Reid J."/>
            <person name="Malacarne G."/>
            <person name="Iliev D."/>
            <person name="Coppola G."/>
            <person name="Wardell B."/>
            <person name="Micheletti D."/>
            <person name="Macalma T."/>
            <person name="Facci M."/>
            <person name="Mitchell J.T."/>
            <person name="Perazzolli M."/>
            <person name="Eldredge G."/>
            <person name="Gatto P."/>
            <person name="Oyzerski R."/>
            <person name="Moretto M."/>
            <person name="Gutin N."/>
            <person name="Stefanini M."/>
            <person name="Chen Y."/>
            <person name="Segala C."/>
            <person name="Davenport C."/>
            <person name="Dematte L."/>
            <person name="Mraz A."/>
            <person name="Battilana J."/>
            <person name="Stormo K."/>
            <person name="Costa F."/>
            <person name="Tao Q."/>
            <person name="Si-Ammour A."/>
            <person name="Harkins T."/>
            <person name="Lackey A."/>
            <person name="Perbost C."/>
            <person name="Taillon B."/>
            <person name="Stella A."/>
            <person name="Solovyev V."/>
            <person name="Fawcett J.A."/>
            <person name="Sterck L."/>
            <person name="Vandepoele K."/>
            <person name="Grando S.M."/>
            <person name="Toppo S."/>
            <person name="Moser C."/>
            <person name="Lanchbury J."/>
            <person name="Bogden R."/>
            <person name="Skolnick M."/>
            <person name="Sgaramella V."/>
            <person name="Bhatnagar S.K."/>
            <person name="Fontana P."/>
            <person name="Gutin A."/>
            <person name="Van de Peer Y."/>
            <person name="Salamini F."/>
            <person name="Viola R."/>
        </authorList>
    </citation>
    <scope>NUCLEOTIDE SEQUENCE</scope>
</reference>
<dbReference type="Pfam" id="PF23654">
    <property type="entry name" value="ARM_LIN_2nd"/>
    <property type="match status" value="1"/>
</dbReference>
<dbReference type="PANTHER" id="PTHR35549">
    <property type="entry name" value="OS04G0584500 PROTEIN"/>
    <property type="match status" value="1"/>
</dbReference>
<feature type="region of interest" description="Disordered" evidence="1">
    <location>
        <begin position="1030"/>
        <end position="1049"/>
    </location>
</feature>
<proteinExistence type="predicted"/>
<dbReference type="InterPro" id="IPR011989">
    <property type="entry name" value="ARM-like"/>
</dbReference>
<protein>
    <recommendedName>
        <fullName evidence="6">E3 ubiquitin-protein ligase LIN</fullName>
    </recommendedName>
</protein>
<dbReference type="AlphaFoldDB" id="A5ASG4"/>
<dbReference type="InterPro" id="IPR056514">
    <property type="entry name" value="ARM_LIN_2nd"/>
</dbReference>
<evidence type="ECO:0000259" key="2">
    <source>
        <dbReference type="Pfam" id="PF23568"/>
    </source>
</evidence>
<dbReference type="ExpressionAtlas" id="A5ASG4">
    <property type="expression patterns" value="baseline and differential"/>
</dbReference>
<name>A5ASG4_VITVI</name>
<feature type="domain" description="Putative E3 ubiquitin-protein ligase LIN ARM repeats" evidence="4">
    <location>
        <begin position="476"/>
        <end position="637"/>
    </location>
</feature>
<dbReference type="Pfam" id="PF23568">
    <property type="entry name" value="ARM_LIN"/>
    <property type="match status" value="1"/>
</dbReference>
<dbReference type="PANTHER" id="PTHR35549:SF3">
    <property type="entry name" value="E3 UBIQUITIN-PROTEIN LIGASE LIN"/>
    <property type="match status" value="1"/>
</dbReference>
<evidence type="ECO:0000259" key="4">
    <source>
        <dbReference type="Pfam" id="PF23654"/>
    </source>
</evidence>
<organism evidence="5">
    <name type="scientific">Vitis vinifera</name>
    <name type="common">Grape</name>
    <dbReference type="NCBI Taxonomy" id="29760"/>
    <lineage>
        <taxon>Eukaryota</taxon>
        <taxon>Viridiplantae</taxon>
        <taxon>Streptophyta</taxon>
        <taxon>Embryophyta</taxon>
        <taxon>Tracheophyta</taxon>
        <taxon>Spermatophyta</taxon>
        <taxon>Magnoliopsida</taxon>
        <taxon>eudicotyledons</taxon>
        <taxon>Gunneridae</taxon>
        <taxon>Pentapetalae</taxon>
        <taxon>rosids</taxon>
        <taxon>Vitales</taxon>
        <taxon>Vitaceae</taxon>
        <taxon>Viteae</taxon>
        <taxon>Vitis</taxon>
    </lineage>
</organism>
<dbReference type="EMBL" id="AM433832">
    <property type="protein sequence ID" value="CAN67079.1"/>
    <property type="molecule type" value="Genomic_DNA"/>
</dbReference>
<feature type="region of interest" description="Disordered" evidence="1">
    <location>
        <begin position="71"/>
        <end position="101"/>
    </location>
</feature>
<dbReference type="InterPro" id="IPR016024">
    <property type="entry name" value="ARM-type_fold"/>
</dbReference>
<feature type="region of interest" description="Disordered" evidence="1">
    <location>
        <begin position="11"/>
        <end position="36"/>
    </location>
</feature>
<evidence type="ECO:0000256" key="1">
    <source>
        <dbReference type="SAM" id="MobiDB-lite"/>
    </source>
</evidence>